<evidence type="ECO:0000256" key="2">
    <source>
        <dbReference type="ARBA" id="ARBA00022884"/>
    </source>
</evidence>
<accession>A0A8W7P4G6</accession>
<dbReference type="Pfam" id="PF00076">
    <property type="entry name" value="RRM_1"/>
    <property type="match status" value="2"/>
</dbReference>
<evidence type="ECO:0000256" key="4">
    <source>
        <dbReference type="SAM" id="MobiDB-lite"/>
    </source>
</evidence>
<keyword evidence="2 3" id="KW-0694">RNA-binding</keyword>
<dbReference type="InterPro" id="IPR050666">
    <property type="entry name" value="ESRP"/>
</dbReference>
<protein>
    <recommendedName>
        <fullName evidence="5">RRM domain-containing protein</fullName>
    </recommendedName>
</protein>
<dbReference type="InterPro" id="IPR000504">
    <property type="entry name" value="RRM_dom"/>
</dbReference>
<reference evidence="6" key="1">
    <citation type="submission" date="2022-08" db="UniProtKB">
        <authorList>
            <consortium name="EnsemblMetazoa"/>
        </authorList>
    </citation>
    <scope>IDENTIFICATION</scope>
</reference>
<dbReference type="SMART" id="SM00360">
    <property type="entry name" value="RRM"/>
    <property type="match status" value="5"/>
</dbReference>
<feature type="region of interest" description="Disordered" evidence="4">
    <location>
        <begin position="1140"/>
        <end position="1185"/>
    </location>
</feature>
<name>A0A8W7P4G6_ANOCL</name>
<dbReference type="InterPro" id="IPR012677">
    <property type="entry name" value="Nucleotide-bd_a/b_plait_sf"/>
</dbReference>
<evidence type="ECO:0000259" key="5">
    <source>
        <dbReference type="PROSITE" id="PS50102"/>
    </source>
</evidence>
<feature type="domain" description="RRM" evidence="5">
    <location>
        <begin position="72"/>
        <end position="145"/>
    </location>
</feature>
<dbReference type="AlphaFoldDB" id="A0A8W7P4G6"/>
<dbReference type="CDD" id="cd00590">
    <property type="entry name" value="RRM_SF"/>
    <property type="match status" value="1"/>
</dbReference>
<dbReference type="EnsemblMetazoa" id="ACOM025410-RA">
    <property type="protein sequence ID" value="ACOM025410-PA.1"/>
    <property type="gene ID" value="ACOM025410"/>
</dbReference>
<feature type="compositionally biased region" description="Low complexity" evidence="4">
    <location>
        <begin position="879"/>
        <end position="895"/>
    </location>
</feature>
<feature type="region of interest" description="Disordered" evidence="4">
    <location>
        <begin position="681"/>
        <end position="726"/>
    </location>
</feature>
<feature type="compositionally biased region" description="Basic and acidic residues" evidence="4">
    <location>
        <begin position="402"/>
        <end position="431"/>
    </location>
</feature>
<feature type="region of interest" description="Disordered" evidence="4">
    <location>
        <begin position="993"/>
        <end position="1033"/>
    </location>
</feature>
<feature type="compositionally biased region" description="Low complexity" evidence="4">
    <location>
        <begin position="847"/>
        <end position="856"/>
    </location>
</feature>
<proteinExistence type="predicted"/>
<feature type="domain" description="RRM" evidence="5">
    <location>
        <begin position="752"/>
        <end position="828"/>
    </location>
</feature>
<feature type="region of interest" description="Disordered" evidence="4">
    <location>
        <begin position="542"/>
        <end position="566"/>
    </location>
</feature>
<feature type="compositionally biased region" description="Basic and acidic residues" evidence="4">
    <location>
        <begin position="464"/>
        <end position="475"/>
    </location>
</feature>
<evidence type="ECO:0000313" key="6">
    <source>
        <dbReference type="EnsemblMetazoa" id="ACOM025410-PA.1"/>
    </source>
</evidence>
<feature type="compositionally biased region" description="Gly residues" evidence="4">
    <location>
        <begin position="1151"/>
        <end position="1170"/>
    </location>
</feature>
<dbReference type="VEuPathDB" id="VectorBase:ACON2_037542"/>
<dbReference type="CDD" id="cd12510">
    <property type="entry name" value="RRM1_RBM12_like"/>
    <property type="match status" value="1"/>
</dbReference>
<dbReference type="CDD" id="cd12254">
    <property type="entry name" value="RRM_hnRNPH_ESRPs_RBM12_like"/>
    <property type="match status" value="2"/>
</dbReference>
<feature type="compositionally biased region" description="Polar residues" evidence="4">
    <location>
        <begin position="542"/>
        <end position="555"/>
    </location>
</feature>
<feature type="domain" description="RRM" evidence="5">
    <location>
        <begin position="1190"/>
        <end position="1268"/>
    </location>
</feature>
<feature type="compositionally biased region" description="Low complexity" evidence="4">
    <location>
        <begin position="935"/>
        <end position="946"/>
    </location>
</feature>
<feature type="region of interest" description="Disordered" evidence="4">
    <location>
        <begin position="935"/>
        <end position="979"/>
    </location>
</feature>
<dbReference type="InterPro" id="IPR035979">
    <property type="entry name" value="RBD_domain_sf"/>
</dbReference>
<feature type="compositionally biased region" description="Polar residues" evidence="4">
    <location>
        <begin position="700"/>
        <end position="715"/>
    </location>
</feature>
<feature type="compositionally biased region" description="Low complexity" evidence="4">
    <location>
        <begin position="993"/>
        <end position="1011"/>
    </location>
</feature>
<feature type="compositionally biased region" description="Basic residues" evidence="4">
    <location>
        <begin position="451"/>
        <end position="463"/>
    </location>
</feature>
<dbReference type="PANTHER" id="PTHR13976">
    <property type="entry name" value="HETEROGENEOUS NUCLEAR RIBONUCLEOPROTEIN-RELATED"/>
    <property type="match status" value="1"/>
</dbReference>
<evidence type="ECO:0000256" key="1">
    <source>
        <dbReference type="ARBA" id="ARBA00022737"/>
    </source>
</evidence>
<sequence>LLALLHVVVVQEERRDRDRLLSARETRKKKKRKTETVPGNRTGFQTAAQTAAADSSNDNCIDRTARAPIMSVIIRLQNLPLAANASDVRSFFKGLSIPDGGVHIVGGALGDAFIAFSTDEDARQAMALNGGCIKNEPISLLLSSRAEMQKVIEQARKAALSYMQLKQAATVAAVLPKAAVPVQRPTVPATTTVSPLSVAGSKAAPTASSLAQFHIPPPAKIAAGGTTAPASAAAQQQPQPPVISLAGFLAKAAASATVAPAAPAATTVATLSPLLAQGSSYNEIPGLSFLSSDAAADEAGPVMAPLARTAGPTLPSNGGNLSDWLSALNSQAAKAVVPPVAAEMPRPIIVNDQSPWKFLKKDRRSRSRSRSRERSYRRGSRSSSRERDNRRRSRSSSRGRTYNRDADSHSRSSSRERNTRWSRSSSRERRSGRGRRRNSRSRSPSRDRFGRTRQRSRSRSRDRRSHDSNSRDRYDASNGGRSRFSDKNDLEFVALQQQQQQQQQHSINGGAFAGLNQTMEPIFGLHTGPGGMADARARFGNNNQQQPNHFSTRSGKISPLPSGNGLNGGFGGMFRNTSPLPESVYSSAKSGAITSDYAVKISNLESVTGYGEIRRFFKSHLITTQGIKMINDQNGRRTGTAYIQFLRKEGKKFALSRDGSAVRRMRVRIESITDQEFDSAVDSYRPGMSHNGKAWDDQNPRNVNPWSTNDYSNEGRNGGGRAGSSDVIEIADDRDEPRHDSGRRPPPVAASSALVVWNLPTFTTEQDIMKMFSDFTVVEVLIVKNHHAPKQLDGYVKFHRQEDAQEAWKQVHRHFIGNKKVTVLVCQEIDYEVAKNEHENPRDVEESSSSEQQQQQNADGQMERERTGSENGQSEEQESVNGSSSGNGGNNSRQGRSSKHGSRWGSVERPWDDDTSENIALKNMMLEAQRRMNAEAAGAANAESNGPWNVRDDRMSRGNSLGNDSDNNGNSNGGNQSNEAINNMQIMNFINNMNQMNNNGYGNQQQQQQQQQGGGNSRDPRRANSRFAPSNDSSEMFQRTNWLLLRNVDFHVYEEDVFAFFGHDGFQAKNVLLVHNERGGRTGECLVEFGSASEAAHAESKSSQNLGRRKVFASHLDRGQVADLMARFHAIAQGLQPSHWLPDHLRNENSNGGGGSGGSGGGGGGSGGSGSQNDDPEKNQGVGCGPYRTSTVGLLNLAYKTTVEDVQKFFQEFNLPLENIRRRFLDNGNATGEAMVRFRNHQDAEKALNEYQNRKLFGRNVRLRLINDD</sequence>
<evidence type="ECO:0000256" key="3">
    <source>
        <dbReference type="PROSITE-ProRule" id="PRU00176"/>
    </source>
</evidence>
<keyword evidence="1" id="KW-0677">Repeat</keyword>
<feature type="region of interest" description="Disordered" evidence="4">
    <location>
        <begin position="360"/>
        <end position="485"/>
    </location>
</feature>
<organism evidence="6">
    <name type="scientific">Anopheles coluzzii</name>
    <name type="common">African malaria mosquito</name>
    <dbReference type="NCBI Taxonomy" id="1518534"/>
    <lineage>
        <taxon>Eukaryota</taxon>
        <taxon>Metazoa</taxon>
        <taxon>Ecdysozoa</taxon>
        <taxon>Arthropoda</taxon>
        <taxon>Hexapoda</taxon>
        <taxon>Insecta</taxon>
        <taxon>Pterygota</taxon>
        <taxon>Neoptera</taxon>
        <taxon>Endopterygota</taxon>
        <taxon>Diptera</taxon>
        <taxon>Nematocera</taxon>
        <taxon>Culicoidea</taxon>
        <taxon>Culicidae</taxon>
        <taxon>Anophelinae</taxon>
        <taxon>Anopheles</taxon>
    </lineage>
</organism>
<feature type="domain" description="RRM" evidence="5">
    <location>
        <begin position="597"/>
        <end position="672"/>
    </location>
</feature>
<feature type="compositionally biased region" description="Basic residues" evidence="4">
    <location>
        <begin position="360"/>
        <end position="369"/>
    </location>
</feature>
<feature type="region of interest" description="Disordered" evidence="4">
    <location>
        <begin position="836"/>
        <end position="916"/>
    </location>
</feature>
<dbReference type="PROSITE" id="PS50102">
    <property type="entry name" value="RRM"/>
    <property type="match status" value="4"/>
</dbReference>
<dbReference type="GO" id="GO:0003723">
    <property type="term" value="F:RNA binding"/>
    <property type="evidence" value="ECO:0007669"/>
    <property type="project" value="UniProtKB-UniRule"/>
</dbReference>
<feature type="compositionally biased region" description="Basic and acidic residues" evidence="4">
    <location>
        <begin position="836"/>
        <end position="845"/>
    </location>
</feature>
<dbReference type="Proteomes" id="UP000075882">
    <property type="component" value="Unassembled WGS sequence"/>
</dbReference>
<feature type="compositionally biased region" description="Low complexity" evidence="4">
    <location>
        <begin position="957"/>
        <end position="979"/>
    </location>
</feature>
<dbReference type="Gene3D" id="3.30.70.330">
    <property type="match status" value="5"/>
</dbReference>
<dbReference type="SUPFAM" id="SSF54928">
    <property type="entry name" value="RNA-binding domain, RBD"/>
    <property type="match status" value="4"/>
</dbReference>